<accession>A0AAV1XYH4</accession>
<gene>
    <name evidence="4" type="ORF">LLUT_LOCUS27886</name>
</gene>
<evidence type="ECO:0000259" key="3">
    <source>
        <dbReference type="SMART" id="SM00128"/>
    </source>
</evidence>
<dbReference type="GO" id="GO:0004445">
    <property type="term" value="F:inositol-polyphosphate 5-phosphatase activity"/>
    <property type="evidence" value="ECO:0007669"/>
    <property type="project" value="InterPro"/>
</dbReference>
<dbReference type="EMBL" id="CAXHTB010000019">
    <property type="protein sequence ID" value="CAL0326826.1"/>
    <property type="molecule type" value="Genomic_DNA"/>
</dbReference>
<dbReference type="GO" id="GO:0004439">
    <property type="term" value="F:phosphatidylinositol-4,5-bisphosphate 5-phosphatase activity"/>
    <property type="evidence" value="ECO:0007669"/>
    <property type="project" value="TreeGrafter"/>
</dbReference>
<dbReference type="Gene3D" id="3.60.10.10">
    <property type="entry name" value="Endonuclease/exonuclease/phosphatase"/>
    <property type="match status" value="1"/>
</dbReference>
<evidence type="ECO:0000313" key="5">
    <source>
        <dbReference type="Proteomes" id="UP001497480"/>
    </source>
</evidence>
<dbReference type="SMART" id="SM00128">
    <property type="entry name" value="IPPc"/>
    <property type="match status" value="1"/>
</dbReference>
<dbReference type="GO" id="GO:0046856">
    <property type="term" value="P:phosphatidylinositol dephosphorylation"/>
    <property type="evidence" value="ECO:0007669"/>
    <property type="project" value="InterPro"/>
</dbReference>
<evidence type="ECO:0000256" key="1">
    <source>
        <dbReference type="ARBA" id="ARBA00010768"/>
    </source>
</evidence>
<organism evidence="4 5">
    <name type="scientific">Lupinus luteus</name>
    <name type="common">European yellow lupine</name>
    <dbReference type="NCBI Taxonomy" id="3873"/>
    <lineage>
        <taxon>Eukaryota</taxon>
        <taxon>Viridiplantae</taxon>
        <taxon>Streptophyta</taxon>
        <taxon>Embryophyta</taxon>
        <taxon>Tracheophyta</taxon>
        <taxon>Spermatophyta</taxon>
        <taxon>Magnoliopsida</taxon>
        <taxon>eudicotyledons</taxon>
        <taxon>Gunneridae</taxon>
        <taxon>Pentapetalae</taxon>
        <taxon>rosids</taxon>
        <taxon>fabids</taxon>
        <taxon>Fabales</taxon>
        <taxon>Fabaceae</taxon>
        <taxon>Papilionoideae</taxon>
        <taxon>50 kb inversion clade</taxon>
        <taxon>genistoids sensu lato</taxon>
        <taxon>core genistoids</taxon>
        <taxon>Genisteae</taxon>
        <taxon>Lupinus</taxon>
    </lineage>
</organism>
<reference evidence="4 5" key="1">
    <citation type="submission" date="2024-03" db="EMBL/GenBank/DDBJ databases">
        <authorList>
            <person name="Martinez-Hernandez J."/>
        </authorList>
    </citation>
    <scope>NUCLEOTIDE SEQUENCE [LARGE SCALE GENOMIC DNA]</scope>
</reference>
<keyword evidence="2" id="KW-0378">Hydrolase</keyword>
<dbReference type="InterPro" id="IPR000300">
    <property type="entry name" value="IPPc"/>
</dbReference>
<comment type="caution">
    <text evidence="4">The sequence shown here is derived from an EMBL/GenBank/DDBJ whole genome shotgun (WGS) entry which is preliminary data.</text>
</comment>
<protein>
    <recommendedName>
        <fullName evidence="3">Inositol polyphosphate-related phosphatase domain-containing protein</fullName>
    </recommendedName>
</protein>
<sequence>MKNESKKISKLKSWWPKLGVRKWLNRSSANKLVREGLLMDSANGIRGSKLMNEETHVPVTDALDLRIFVGTWNVGGKSPNDSLNLRDWLKSPSQPHIYVIGFQEIVPLNAGNVIGPEDSGPGSKWVGLISEALNNNNNNKRMAYDERGYWVVVERKQMVGIFLCVWLRADLYTYVSNINVSCVGRGIMGYLRNKGSISISMRLSNTTFCFVCTHLASGEKDGDEIRRNLDVSKILKKTKFPRPFKSHYHPQTILEHDNVIWLGDLNYRLVAGHKDTHELLKMNNYQALLEMDQLRIEQRAGRVFKGWSEGGIYFAPTYKYLANSDNYVAQTSKSKEKKRTPAWCDRILWKGEGLKQIWYVRGESKFSDHRPVYSLFSLQLDLTSKYPANAATTVNTRSCPSKTSTNSAFSSTRASKVQAEEQILLLGRVQSFIDTAPRF</sequence>
<comment type="similarity">
    <text evidence="1">Belongs to the inositol polyphosphate 5-phosphatase family.</text>
</comment>
<name>A0AAV1XYH4_LUPLU</name>
<keyword evidence="5" id="KW-1185">Reference proteome</keyword>
<evidence type="ECO:0000256" key="2">
    <source>
        <dbReference type="ARBA" id="ARBA00022801"/>
    </source>
</evidence>
<dbReference type="InterPro" id="IPR036691">
    <property type="entry name" value="Endo/exonu/phosph_ase_sf"/>
</dbReference>
<proteinExistence type="inferred from homology"/>
<dbReference type="InterPro" id="IPR045849">
    <property type="entry name" value="IP5P_plant"/>
</dbReference>
<dbReference type="PANTHER" id="PTHR45666">
    <property type="entry name" value="TYPE IV INOSITOL POLYPHOSPHATE 5-PHOSPHATASE 9"/>
    <property type="match status" value="1"/>
</dbReference>
<dbReference type="SUPFAM" id="SSF56219">
    <property type="entry name" value="DNase I-like"/>
    <property type="match status" value="1"/>
</dbReference>
<dbReference type="PANTHER" id="PTHR45666:SF15">
    <property type="entry name" value="TYPE I INOSITOL POLYPHOSPHATE 5-PHOSPHATASE 8"/>
    <property type="match status" value="1"/>
</dbReference>
<dbReference type="GO" id="GO:0034485">
    <property type="term" value="F:phosphatidylinositol-3,4,5-trisphosphate 5-phosphatase activity"/>
    <property type="evidence" value="ECO:0007669"/>
    <property type="project" value="TreeGrafter"/>
</dbReference>
<feature type="domain" description="Inositol polyphosphate-related phosphatase" evidence="3">
    <location>
        <begin position="63"/>
        <end position="384"/>
    </location>
</feature>
<evidence type="ECO:0000313" key="4">
    <source>
        <dbReference type="EMBL" id="CAL0326826.1"/>
    </source>
</evidence>
<dbReference type="AlphaFoldDB" id="A0AAV1XYH4"/>
<dbReference type="Proteomes" id="UP001497480">
    <property type="component" value="Unassembled WGS sequence"/>
</dbReference>
<dbReference type="Pfam" id="PF22669">
    <property type="entry name" value="Exo_endo_phos2"/>
    <property type="match status" value="1"/>
</dbReference>